<keyword evidence="5" id="KW-0963">Cytoplasm</keyword>
<dbReference type="OMA" id="QEDAMFR"/>
<dbReference type="InterPro" id="IPR043597">
    <property type="entry name" value="TPH_dom"/>
</dbReference>
<evidence type="ECO:0000256" key="15">
    <source>
        <dbReference type="SAM" id="MobiDB-lite"/>
    </source>
</evidence>
<dbReference type="PaxDb" id="2903-EOD09522"/>
<comment type="function">
    <text evidence="13">Microtubule inner protein (MIP) part of the dynein-decorated doublet microtubules (DMTs) in cilia axoneme, which is required for motile cilia beating. May play a role in the control of meiotic division and germ cell differentiation through regulation of pairing and recombination during meiosis. Required for sperm flagella assembly. May play a role in the assembly and function of the outer dynein arm-docking complex (ODA-DC). ODA-DC mediates outer dynein arms (ODA) binding onto the axonemal doublet microtubules.</text>
</comment>
<evidence type="ECO:0000256" key="6">
    <source>
        <dbReference type="ARBA" id="ARBA00022846"/>
    </source>
</evidence>
<evidence type="ECO:0000256" key="9">
    <source>
        <dbReference type="ARBA" id="ARBA00023212"/>
    </source>
</evidence>
<evidence type="ECO:0000256" key="11">
    <source>
        <dbReference type="ARBA" id="ARBA00023254"/>
    </source>
</evidence>
<reference evidence="17" key="2">
    <citation type="submission" date="2024-10" db="UniProtKB">
        <authorList>
            <consortium name="EnsemblProtists"/>
        </authorList>
    </citation>
    <scope>IDENTIFICATION</scope>
</reference>
<organism evidence="17 18">
    <name type="scientific">Emiliania huxleyi (strain CCMP1516)</name>
    <dbReference type="NCBI Taxonomy" id="280463"/>
    <lineage>
        <taxon>Eukaryota</taxon>
        <taxon>Haptista</taxon>
        <taxon>Haptophyta</taxon>
        <taxon>Prymnesiophyceae</taxon>
        <taxon>Isochrysidales</taxon>
        <taxon>Noelaerhabdaceae</taxon>
        <taxon>Emiliania</taxon>
    </lineage>
</organism>
<evidence type="ECO:0000256" key="2">
    <source>
        <dbReference type="ARBA" id="ARBA00004611"/>
    </source>
</evidence>
<keyword evidence="18" id="KW-1185">Reference proteome</keyword>
<dbReference type="GeneID" id="17255658"/>
<dbReference type="STRING" id="2903.R1BJ79"/>
<evidence type="ECO:0000313" key="17">
    <source>
        <dbReference type="EnsemblProtists" id="EOD09522"/>
    </source>
</evidence>
<keyword evidence="7 14" id="KW-0175">Coiled coil</keyword>
<evidence type="ECO:0000256" key="10">
    <source>
        <dbReference type="ARBA" id="ARBA00023242"/>
    </source>
</evidence>
<dbReference type="GO" id="GO:0051321">
    <property type="term" value="P:meiotic cell cycle"/>
    <property type="evidence" value="ECO:0007669"/>
    <property type="project" value="UniProtKB-KW"/>
</dbReference>
<evidence type="ECO:0000256" key="1">
    <source>
        <dbReference type="ARBA" id="ARBA00004123"/>
    </source>
</evidence>
<dbReference type="eggNOG" id="ENOG502QS9D">
    <property type="taxonomic scope" value="Eukaryota"/>
</dbReference>
<feature type="coiled-coil region" evidence="14">
    <location>
        <begin position="275"/>
        <end position="333"/>
    </location>
</feature>
<dbReference type="Pfam" id="PF13868">
    <property type="entry name" value="TPH"/>
    <property type="match status" value="1"/>
</dbReference>
<feature type="coiled-coil region" evidence="14">
    <location>
        <begin position="360"/>
        <end position="481"/>
    </location>
</feature>
<protein>
    <recommendedName>
        <fullName evidence="4">Meiosis-specific nuclear structural protein 1</fullName>
    </recommendedName>
</protein>
<name>A0A0D3IE37_EMIH1</name>
<keyword evidence="9" id="KW-0206">Cytoskeleton</keyword>
<comment type="subcellular location">
    <subcellularLocation>
        <location evidence="2">Cytoplasm</location>
        <location evidence="2">Cytoskeleton</location>
        <location evidence="2">Flagellum axoneme</location>
    </subcellularLocation>
    <subcellularLocation>
        <location evidence="1">Nucleus</location>
    </subcellularLocation>
</comment>
<evidence type="ECO:0000256" key="4">
    <source>
        <dbReference type="ARBA" id="ARBA00014813"/>
    </source>
</evidence>
<comment type="similarity">
    <text evidence="3">Belongs to the MNS1 family.</text>
</comment>
<evidence type="ECO:0000256" key="14">
    <source>
        <dbReference type="SAM" id="Coils"/>
    </source>
</evidence>
<feature type="compositionally biased region" description="Basic and acidic residues" evidence="15">
    <location>
        <begin position="79"/>
        <end position="105"/>
    </location>
</feature>
<evidence type="ECO:0000256" key="7">
    <source>
        <dbReference type="ARBA" id="ARBA00023054"/>
    </source>
</evidence>
<keyword evidence="8" id="KW-0969">Cilium</keyword>
<feature type="compositionally biased region" description="Basic and acidic residues" evidence="15">
    <location>
        <begin position="132"/>
        <end position="144"/>
    </location>
</feature>
<feature type="domain" description="Trichohyalin-plectin-homology" evidence="16">
    <location>
        <begin position="171"/>
        <end position="501"/>
    </location>
</feature>
<evidence type="ECO:0000259" key="16">
    <source>
        <dbReference type="Pfam" id="PF13868"/>
    </source>
</evidence>
<keyword evidence="12" id="KW-0966">Cell projection</keyword>
<keyword evidence="11" id="KW-0469">Meiosis</keyword>
<dbReference type="PANTHER" id="PTHR19265:SF0">
    <property type="entry name" value="MEIOSIS-SPECIFIC NUCLEAR STRUCTURAL PROTEIN 1"/>
    <property type="match status" value="1"/>
</dbReference>
<evidence type="ECO:0000256" key="3">
    <source>
        <dbReference type="ARBA" id="ARBA00009158"/>
    </source>
</evidence>
<dbReference type="InterPro" id="IPR026504">
    <property type="entry name" value="MNS1"/>
</dbReference>
<dbReference type="EnsemblProtists" id="EOD09522">
    <property type="protein sequence ID" value="EOD09522"/>
    <property type="gene ID" value="EMIHUDRAFT_197998"/>
</dbReference>
<evidence type="ECO:0000313" key="18">
    <source>
        <dbReference type="Proteomes" id="UP000013827"/>
    </source>
</evidence>
<proteinExistence type="inferred from homology"/>
<dbReference type="AlphaFoldDB" id="A0A0D3IE37"/>
<dbReference type="HOGENOM" id="CLU_034848_0_0_1"/>
<dbReference type="KEGG" id="ehx:EMIHUDRAFT_197998"/>
<reference evidence="18" key="1">
    <citation type="journal article" date="2013" name="Nature">
        <title>Pan genome of the phytoplankton Emiliania underpins its global distribution.</title>
        <authorList>
            <person name="Read B.A."/>
            <person name="Kegel J."/>
            <person name="Klute M.J."/>
            <person name="Kuo A."/>
            <person name="Lefebvre S.C."/>
            <person name="Maumus F."/>
            <person name="Mayer C."/>
            <person name="Miller J."/>
            <person name="Monier A."/>
            <person name="Salamov A."/>
            <person name="Young J."/>
            <person name="Aguilar M."/>
            <person name="Claverie J.M."/>
            <person name="Frickenhaus S."/>
            <person name="Gonzalez K."/>
            <person name="Herman E.K."/>
            <person name="Lin Y.C."/>
            <person name="Napier J."/>
            <person name="Ogata H."/>
            <person name="Sarno A.F."/>
            <person name="Shmutz J."/>
            <person name="Schroeder D."/>
            <person name="de Vargas C."/>
            <person name="Verret F."/>
            <person name="von Dassow P."/>
            <person name="Valentin K."/>
            <person name="Van de Peer Y."/>
            <person name="Wheeler G."/>
            <person name="Dacks J.B."/>
            <person name="Delwiche C.F."/>
            <person name="Dyhrman S.T."/>
            <person name="Glockner G."/>
            <person name="John U."/>
            <person name="Richards T."/>
            <person name="Worden A.Z."/>
            <person name="Zhang X."/>
            <person name="Grigoriev I.V."/>
            <person name="Allen A.E."/>
            <person name="Bidle K."/>
            <person name="Borodovsky M."/>
            <person name="Bowler C."/>
            <person name="Brownlee C."/>
            <person name="Cock J.M."/>
            <person name="Elias M."/>
            <person name="Gladyshev V.N."/>
            <person name="Groth M."/>
            <person name="Guda C."/>
            <person name="Hadaegh A."/>
            <person name="Iglesias-Rodriguez M.D."/>
            <person name="Jenkins J."/>
            <person name="Jones B.M."/>
            <person name="Lawson T."/>
            <person name="Leese F."/>
            <person name="Lindquist E."/>
            <person name="Lobanov A."/>
            <person name="Lomsadze A."/>
            <person name="Malik S.B."/>
            <person name="Marsh M.E."/>
            <person name="Mackinder L."/>
            <person name="Mock T."/>
            <person name="Mueller-Roeber B."/>
            <person name="Pagarete A."/>
            <person name="Parker M."/>
            <person name="Probert I."/>
            <person name="Quesneville H."/>
            <person name="Raines C."/>
            <person name="Rensing S.A."/>
            <person name="Riano-Pachon D.M."/>
            <person name="Richier S."/>
            <person name="Rokitta S."/>
            <person name="Shiraiwa Y."/>
            <person name="Soanes D.M."/>
            <person name="van der Giezen M."/>
            <person name="Wahlund T.M."/>
            <person name="Williams B."/>
            <person name="Wilson W."/>
            <person name="Wolfe G."/>
            <person name="Wurch L.L."/>
        </authorList>
    </citation>
    <scope>NUCLEOTIDE SEQUENCE</scope>
</reference>
<evidence type="ECO:0000256" key="8">
    <source>
        <dbReference type="ARBA" id="ARBA00023069"/>
    </source>
</evidence>
<keyword evidence="10" id="KW-0539">Nucleus</keyword>
<dbReference type="PANTHER" id="PTHR19265">
    <property type="entry name" value="MEIOSIS-SPECIFIC NUCLEAR STRUCTURAL PROTEIN 1"/>
    <property type="match status" value="1"/>
</dbReference>
<sequence length="530" mass="60598">MKNKSRPPLICISHRHSALTRRAKKEQIHGTKKKEKNLPVRVGSKLCLWLKEEIAGADRFAALPTAMLARQLAAREREERTQALQKHLETSKAYAERIGSEERAGSKRRSAAQRQSEAEEASTCRILSAQEAARREAEQRRHDGALAAAVSAHKAESLREQKNVERIIAGSEELRELEARLRAAYVNKERHVQLAESAAMAAETDAREAQIAGAMEAERQRGLQAEAYREFLRLEDGKLIKVGLDAQIKDKERLKAEAYQEFLKEKEQVDEVVRKIAAEEAAEAAAREAKEAETRRYIDEFISQRERFKAERVAELERENDEIRRYAAAVMQREIEQRAAAQTSQNARDAAFEAITKGMAAESAKRLEEEQLRNELLEAEAEEEAARREADAKERALRQRLDIALANEYQRELKRLAREEEKKAEDALRTSMLERFAAEDRIDQMNAQKRRMKQLEHRREVERLLEQRREAFEAARAAEAEEERMRVVDEERRRMLAAASRDLGIEHLPPGVLQSADDLELFRAAAASST</sequence>
<dbReference type="GO" id="GO:0005634">
    <property type="term" value="C:nucleus"/>
    <property type="evidence" value="ECO:0007669"/>
    <property type="project" value="UniProtKB-SubCell"/>
</dbReference>
<dbReference type="RefSeq" id="XP_005761951.1">
    <property type="nucleotide sequence ID" value="XM_005761894.1"/>
</dbReference>
<evidence type="ECO:0000256" key="5">
    <source>
        <dbReference type="ARBA" id="ARBA00022490"/>
    </source>
</evidence>
<evidence type="ECO:0000256" key="12">
    <source>
        <dbReference type="ARBA" id="ARBA00023273"/>
    </source>
</evidence>
<dbReference type="Proteomes" id="UP000013827">
    <property type="component" value="Unassembled WGS sequence"/>
</dbReference>
<keyword evidence="6" id="KW-0282">Flagellum</keyword>
<feature type="region of interest" description="Disordered" evidence="15">
    <location>
        <begin position="79"/>
        <end position="154"/>
    </location>
</feature>
<evidence type="ECO:0000256" key="13">
    <source>
        <dbReference type="ARBA" id="ARBA00046114"/>
    </source>
</evidence>
<accession>A0A0D3IE37</accession>